<dbReference type="AlphaFoldDB" id="A0AAD5TWU9"/>
<reference evidence="1" key="1">
    <citation type="submission" date="2020-05" db="EMBL/GenBank/DDBJ databases">
        <title>Phylogenomic resolution of chytrid fungi.</title>
        <authorList>
            <person name="Stajich J.E."/>
            <person name="Amses K."/>
            <person name="Simmons R."/>
            <person name="Seto K."/>
            <person name="Myers J."/>
            <person name="Bonds A."/>
            <person name="Quandt C.A."/>
            <person name="Barry K."/>
            <person name="Liu P."/>
            <person name="Grigoriev I."/>
            <person name="Longcore J.E."/>
            <person name="James T.Y."/>
        </authorList>
    </citation>
    <scope>NUCLEOTIDE SEQUENCE</scope>
    <source>
        <strain evidence="1">JEL0476</strain>
    </source>
</reference>
<sequence length="85" mass="9616">KWENPLMGWTSSLMCIGAKLDGMVLTFEQLEKLRKDFPRGIEGLREELLGLLDSSSRGLINILEDGPNKVAMLLEQRSRDLNVDN</sequence>
<feature type="non-terminal residue" evidence="1">
    <location>
        <position position="1"/>
    </location>
</feature>
<name>A0AAD5TWU9_9FUNG</name>
<keyword evidence="2" id="KW-1185">Reference proteome</keyword>
<evidence type="ECO:0000313" key="2">
    <source>
        <dbReference type="Proteomes" id="UP001211065"/>
    </source>
</evidence>
<comment type="caution">
    <text evidence="1">The sequence shown here is derived from an EMBL/GenBank/DDBJ whole genome shotgun (WGS) entry which is preliminary data.</text>
</comment>
<gene>
    <name evidence="1" type="ORF">HK099_000313</name>
</gene>
<organism evidence="1 2">
    <name type="scientific">Clydaea vesicula</name>
    <dbReference type="NCBI Taxonomy" id="447962"/>
    <lineage>
        <taxon>Eukaryota</taxon>
        <taxon>Fungi</taxon>
        <taxon>Fungi incertae sedis</taxon>
        <taxon>Chytridiomycota</taxon>
        <taxon>Chytridiomycota incertae sedis</taxon>
        <taxon>Chytridiomycetes</taxon>
        <taxon>Lobulomycetales</taxon>
        <taxon>Lobulomycetaceae</taxon>
        <taxon>Clydaea</taxon>
    </lineage>
</organism>
<dbReference type="EMBL" id="JADGJW010001069">
    <property type="protein sequence ID" value="KAJ3207245.1"/>
    <property type="molecule type" value="Genomic_DNA"/>
</dbReference>
<accession>A0AAD5TWU9</accession>
<dbReference type="Proteomes" id="UP001211065">
    <property type="component" value="Unassembled WGS sequence"/>
</dbReference>
<evidence type="ECO:0000313" key="1">
    <source>
        <dbReference type="EMBL" id="KAJ3207245.1"/>
    </source>
</evidence>
<protein>
    <submittedName>
        <fullName evidence="1">Uncharacterized protein</fullName>
    </submittedName>
</protein>
<proteinExistence type="predicted"/>